<accession>A0AAP0J9P4</accession>
<feature type="compositionally biased region" description="Basic and acidic residues" evidence="2">
    <location>
        <begin position="400"/>
        <end position="409"/>
    </location>
</feature>
<proteinExistence type="inferred from homology"/>
<dbReference type="GO" id="GO:0000056">
    <property type="term" value="P:ribosomal small subunit export from nucleus"/>
    <property type="evidence" value="ECO:0007669"/>
    <property type="project" value="TreeGrafter"/>
</dbReference>
<evidence type="ECO:0000256" key="1">
    <source>
        <dbReference type="ARBA" id="ARBA00009078"/>
    </source>
</evidence>
<dbReference type="GO" id="GO:0005829">
    <property type="term" value="C:cytosol"/>
    <property type="evidence" value="ECO:0007669"/>
    <property type="project" value="TreeGrafter"/>
</dbReference>
<reference evidence="3 4" key="1">
    <citation type="submission" date="2024-01" db="EMBL/GenBank/DDBJ databases">
        <title>Genome assemblies of Stephania.</title>
        <authorList>
            <person name="Yang L."/>
        </authorList>
    </citation>
    <scope>NUCLEOTIDE SEQUENCE [LARGE SCALE GENOMIC DNA]</scope>
    <source>
        <strain evidence="3">YNDBR</strain>
        <tissue evidence="3">Leaf</tissue>
    </source>
</reference>
<feature type="region of interest" description="Disordered" evidence="2">
    <location>
        <begin position="448"/>
        <end position="501"/>
    </location>
</feature>
<dbReference type="PANTHER" id="PTHR21531">
    <property type="entry name" value="LOW-TEMPERATURE VIABILITY PROTEIN LTV1-RELATED"/>
    <property type="match status" value="1"/>
</dbReference>
<dbReference type="Proteomes" id="UP001420932">
    <property type="component" value="Unassembled WGS sequence"/>
</dbReference>
<organism evidence="3 4">
    <name type="scientific">Stephania yunnanensis</name>
    <dbReference type="NCBI Taxonomy" id="152371"/>
    <lineage>
        <taxon>Eukaryota</taxon>
        <taxon>Viridiplantae</taxon>
        <taxon>Streptophyta</taxon>
        <taxon>Embryophyta</taxon>
        <taxon>Tracheophyta</taxon>
        <taxon>Spermatophyta</taxon>
        <taxon>Magnoliopsida</taxon>
        <taxon>Ranunculales</taxon>
        <taxon>Menispermaceae</taxon>
        <taxon>Menispermoideae</taxon>
        <taxon>Cissampelideae</taxon>
        <taxon>Stephania</taxon>
    </lineage>
</organism>
<dbReference type="GO" id="GO:0042274">
    <property type="term" value="P:ribosomal small subunit biogenesis"/>
    <property type="evidence" value="ECO:0007669"/>
    <property type="project" value="InterPro"/>
</dbReference>
<dbReference type="EMBL" id="JBBNAF010000007">
    <property type="protein sequence ID" value="KAK9128896.1"/>
    <property type="molecule type" value="Genomic_DNA"/>
</dbReference>
<sequence>MGKKKFIDKRRSATFQLLARDSSAPNFFSQSTSDRVFTRVDTNPYDVTGFADDNDDLDDDGLQPPFDDSVFADAPEDEQVVVRATATSSSKSALPDRMRKEILELGLPDDGYNYLLHLREIKNTGGGSNFYQNSKAKLDEVPLDVKAYDASKVRISADSSENSIYVSSSTVNVRVQKAVDPEVAALLDDSDLSRFGSDVEDLDENFVMQANLPVEDDLVDDKMINLAVCNVIKKENATSSKFADNDSDVDLSDEEESMRLGAHEKPRVRRLLDEQFDMLTLQEYDSDSESDFDDGLVVAEGEALADKLSHALKDHPMGELELDGKYKVPADILHASEGPRDEELVNIAADVLQRCVEYAKRYDEEDQDYEEVVIVEESSDESEEWDCETIVSTYSNLDNHPGRIDAPESRRRKKVSESVSMISSASNQLIALRGKEKLPVDFLPHSRKVAAEKPHKVPGLGSEHQRHRPRGEESKEEKKERKGHGLPYVQAAVKEERREARRAKKEMKGLYKCEAQHAQKLAAIAAPSSIHLM</sequence>
<evidence type="ECO:0000313" key="3">
    <source>
        <dbReference type="EMBL" id="KAK9128896.1"/>
    </source>
</evidence>
<gene>
    <name evidence="3" type="ORF">Syun_017693</name>
</gene>
<dbReference type="GO" id="GO:0005634">
    <property type="term" value="C:nucleus"/>
    <property type="evidence" value="ECO:0007669"/>
    <property type="project" value="TreeGrafter"/>
</dbReference>
<evidence type="ECO:0000313" key="4">
    <source>
        <dbReference type="Proteomes" id="UP001420932"/>
    </source>
</evidence>
<dbReference type="AlphaFoldDB" id="A0AAP0J9P4"/>
<evidence type="ECO:0008006" key="5">
    <source>
        <dbReference type="Google" id="ProtNLM"/>
    </source>
</evidence>
<evidence type="ECO:0000256" key="2">
    <source>
        <dbReference type="SAM" id="MobiDB-lite"/>
    </source>
</evidence>
<feature type="region of interest" description="Disordered" evidence="2">
    <location>
        <begin position="396"/>
        <end position="417"/>
    </location>
</feature>
<dbReference type="PANTHER" id="PTHR21531:SF0">
    <property type="entry name" value="PROTEIN LTV1 HOMOLOG"/>
    <property type="match status" value="1"/>
</dbReference>
<comment type="caution">
    <text evidence="3">The sequence shown here is derived from an EMBL/GenBank/DDBJ whole genome shotgun (WGS) entry which is preliminary data.</text>
</comment>
<comment type="similarity">
    <text evidence="1">Belongs to the LTV1 family.</text>
</comment>
<feature type="compositionally biased region" description="Basic and acidic residues" evidence="2">
    <location>
        <begin position="470"/>
        <end position="480"/>
    </location>
</feature>
<dbReference type="InterPro" id="IPR007307">
    <property type="entry name" value="Ltv1"/>
</dbReference>
<protein>
    <recommendedName>
        <fullName evidence="5">Protein LTV1 homolog</fullName>
    </recommendedName>
</protein>
<dbReference type="GO" id="GO:0030688">
    <property type="term" value="C:preribosome, small subunit precursor"/>
    <property type="evidence" value="ECO:0007669"/>
    <property type="project" value="TreeGrafter"/>
</dbReference>
<name>A0AAP0J9P4_9MAGN</name>
<keyword evidence="4" id="KW-1185">Reference proteome</keyword>